<feature type="chain" id="PRO_5039171802" description="AMIN-like domain-containing protein" evidence="1">
    <location>
        <begin position="21"/>
        <end position="171"/>
    </location>
</feature>
<evidence type="ECO:0000313" key="3">
    <source>
        <dbReference type="EMBL" id="GIH21953.1"/>
    </source>
</evidence>
<dbReference type="AlphaFoldDB" id="A0A919Q4V4"/>
<sequence>MKLRALLVALVAAGATFGVAAQPVAAAPKPFSKKEVTVTRAWNAPATVAGVRYARHKGYDRVVVDLKGPFPGYTIRWVKKLISDGSGMPYNVKGKAFLEVRLGWARAHTDAGKPTWAGGPIYKADLGNLTRVVRTGDYEGYVTIGLALKKKAGFRVLEQKQPDRIVIDVAH</sequence>
<evidence type="ECO:0000259" key="2">
    <source>
        <dbReference type="Pfam" id="PF24837"/>
    </source>
</evidence>
<name>A0A919Q4V4_9ACTN</name>
<proteinExistence type="predicted"/>
<evidence type="ECO:0000313" key="4">
    <source>
        <dbReference type="Proteomes" id="UP000640052"/>
    </source>
</evidence>
<dbReference type="Proteomes" id="UP000640052">
    <property type="component" value="Unassembled WGS sequence"/>
</dbReference>
<dbReference type="EMBL" id="BOOA01000002">
    <property type="protein sequence ID" value="GIH21953.1"/>
    <property type="molecule type" value="Genomic_DNA"/>
</dbReference>
<keyword evidence="4" id="KW-1185">Reference proteome</keyword>
<comment type="caution">
    <text evidence="3">The sequence shown here is derived from an EMBL/GenBank/DDBJ whole genome shotgun (WGS) entry which is preliminary data.</text>
</comment>
<feature type="signal peptide" evidence="1">
    <location>
        <begin position="1"/>
        <end position="20"/>
    </location>
</feature>
<dbReference type="InterPro" id="IPR056303">
    <property type="entry name" value="AMIN-like"/>
</dbReference>
<protein>
    <recommendedName>
        <fullName evidence="2">AMIN-like domain-containing protein</fullName>
    </recommendedName>
</protein>
<organism evidence="3 4">
    <name type="scientific">Acrocarpospora phusangensis</name>
    <dbReference type="NCBI Taxonomy" id="1070424"/>
    <lineage>
        <taxon>Bacteria</taxon>
        <taxon>Bacillati</taxon>
        <taxon>Actinomycetota</taxon>
        <taxon>Actinomycetes</taxon>
        <taxon>Streptosporangiales</taxon>
        <taxon>Streptosporangiaceae</taxon>
        <taxon>Acrocarpospora</taxon>
    </lineage>
</organism>
<evidence type="ECO:0000256" key="1">
    <source>
        <dbReference type="SAM" id="SignalP"/>
    </source>
</evidence>
<dbReference type="Pfam" id="PF24837">
    <property type="entry name" value="AMIN-like"/>
    <property type="match status" value="1"/>
</dbReference>
<accession>A0A919Q4V4</accession>
<keyword evidence="1" id="KW-0732">Signal</keyword>
<reference evidence="3" key="1">
    <citation type="submission" date="2021-01" db="EMBL/GenBank/DDBJ databases">
        <title>Whole genome shotgun sequence of Acrocarpospora phusangensis NBRC 108782.</title>
        <authorList>
            <person name="Komaki H."/>
            <person name="Tamura T."/>
        </authorList>
    </citation>
    <scope>NUCLEOTIDE SEQUENCE</scope>
    <source>
        <strain evidence="3">NBRC 108782</strain>
    </source>
</reference>
<dbReference type="RefSeq" id="WP_204038827.1">
    <property type="nucleotide sequence ID" value="NZ_BOOA01000002.1"/>
</dbReference>
<feature type="domain" description="AMIN-like" evidence="2">
    <location>
        <begin position="47"/>
        <end position="171"/>
    </location>
</feature>
<gene>
    <name evidence="3" type="ORF">Aph01nite_02630</name>
</gene>